<dbReference type="AlphaFoldDB" id="A0AAU9Y4X7"/>
<evidence type="ECO:0000256" key="1">
    <source>
        <dbReference type="SAM" id="MobiDB-lite"/>
    </source>
</evidence>
<keyword evidence="3" id="KW-1185">Reference proteome</keyword>
<accession>A0AAU9Y4X7</accession>
<organism evidence="2 3">
    <name type="scientific">Pocillopora meandrina</name>
    <dbReference type="NCBI Taxonomy" id="46732"/>
    <lineage>
        <taxon>Eukaryota</taxon>
        <taxon>Metazoa</taxon>
        <taxon>Cnidaria</taxon>
        <taxon>Anthozoa</taxon>
        <taxon>Hexacorallia</taxon>
        <taxon>Scleractinia</taxon>
        <taxon>Astrocoeniina</taxon>
        <taxon>Pocilloporidae</taxon>
        <taxon>Pocillopora</taxon>
    </lineage>
</organism>
<feature type="region of interest" description="Disordered" evidence="1">
    <location>
        <begin position="106"/>
        <end position="133"/>
    </location>
</feature>
<reference evidence="2 3" key="1">
    <citation type="submission" date="2022-05" db="EMBL/GenBank/DDBJ databases">
        <authorList>
            <consortium name="Genoscope - CEA"/>
            <person name="William W."/>
        </authorList>
    </citation>
    <scope>NUCLEOTIDE SEQUENCE [LARGE SCALE GENOMIC DNA]</scope>
</reference>
<gene>
    <name evidence="2" type="ORF">PMEA_00003533</name>
</gene>
<evidence type="ECO:0000313" key="2">
    <source>
        <dbReference type="EMBL" id="CAH3165453.1"/>
    </source>
</evidence>
<dbReference type="EMBL" id="CALNXJ010000118">
    <property type="protein sequence ID" value="CAH3165453.1"/>
    <property type="molecule type" value="Genomic_DNA"/>
</dbReference>
<name>A0AAU9Y4X7_9CNID</name>
<sequence length="634" mass="71625">MLSAHISKLSTVVATTLFYFLQTSRKDAIPPGTLKKVIEQAHGICTAESSHLSSTVCSHHREKYGLRLRSGKVRCSVPAICKRCRDHLQELVLKHAPPISQASISPDVSASYQLPQEEETSQDKESSESSEHEAMQIRFVKGKAGKMLSEKCTASEELAGRMECLQIEDRSFVQSLETTSTTFSSVENVMSDFELQRSKLNAFLEECQIQALGSPWLDQRTRQRDVQRTSEIISSVLEVVYPDDPGYLWTELQTSKTVSKILGDETVWPPSDRSYLATLAEAYNVKAWDTRKQVSSIMVGIASYKALLAFIPGLTPYRYTQAGLLRLQHGRTVPAPKKEAPRLRIDRQHLDHFLSFTTSPHLVQDLPLSTKNLKLSNGQSIAVPNLIRTLIPKRIFRQYKQYCSETNFSPFSERTMTRILSECSASLRKSLQGLDYFAAEGARAFNDLSAVLEQALENGARKERVQGLQEALKAGKLYLKGDFKVHITDSSPVAEHCSTFSLSDSSDADLKQSCSHIHDQKCDQCTSLASALSDIEKLLREISFNREDNRDEAFFIYKSANLAIHAWKCHLLRNVKQDKARLDSLYRLDEHTVLLVNDWAMKSIPQKYRESQSYWFGKRGISWHISVAYRKVDG</sequence>
<dbReference type="Proteomes" id="UP001159428">
    <property type="component" value="Unassembled WGS sequence"/>
</dbReference>
<protein>
    <submittedName>
        <fullName evidence="2">Uncharacterized protein</fullName>
    </submittedName>
</protein>
<evidence type="ECO:0000313" key="3">
    <source>
        <dbReference type="Proteomes" id="UP001159428"/>
    </source>
</evidence>
<comment type="caution">
    <text evidence="2">The sequence shown here is derived from an EMBL/GenBank/DDBJ whole genome shotgun (WGS) entry which is preliminary data.</text>
</comment>
<feature type="compositionally biased region" description="Basic and acidic residues" evidence="1">
    <location>
        <begin position="121"/>
        <end position="133"/>
    </location>
</feature>
<proteinExistence type="predicted"/>